<keyword evidence="4" id="KW-1003">Cell membrane</keyword>
<keyword evidence="6 9" id="KW-1133">Transmembrane helix</keyword>
<dbReference type="InterPro" id="IPR002549">
    <property type="entry name" value="AI-2E-like"/>
</dbReference>
<feature type="transmembrane region" description="Helical" evidence="9">
    <location>
        <begin position="294"/>
        <end position="319"/>
    </location>
</feature>
<name>A0ABU2DQQ6_9MICC</name>
<dbReference type="RefSeq" id="WP_310547827.1">
    <property type="nucleotide sequence ID" value="NZ_JAVKGR010000003.1"/>
</dbReference>
<comment type="caution">
    <text evidence="10">The sequence shown here is derived from an EMBL/GenBank/DDBJ whole genome shotgun (WGS) entry which is preliminary data.</text>
</comment>
<evidence type="ECO:0000256" key="2">
    <source>
        <dbReference type="ARBA" id="ARBA00009773"/>
    </source>
</evidence>
<sequence length="518" mass="55284">MTSEREQVPAGAPAQADTPEAAHGPGWASVARHGQDPAVPRRELMSEEQRIQEDIPWGVRIAASWSWRVLIILAFTGVMIWLLSYVSLVIISLLIAALLATLMRPVHNFFRMLKFPEIFAAISSIIVLIGFVAGLLYLVGQEIVQGFADMAGQVTEGLTELLNMAEEIASGFGMELSSDQLTSWLQELQSTIQDNSGAIMGGAMSIGSTAGNIVTGLILALFTLIFFLSDGRRMWDFSVNFVPRKHRPAVHGAGRRGWQALSSYVRVQVFVAAVDAVGIGVGAAILGVPLALPVAVLVFLGAFIPIIGAVLTGAIAVLLALVANGLVNALLMLGVVLLVQQVESNVLQPIVMGKAVNIHPLPVVLAVTGGTLLLGIVGALFAVPVLAFLNRAVRYIANEEWRRDDEAMEMDRRLQEEGAIQEVEQAELEAEERAKLAGLKNRIKASVPSLAAGFHSRGHHQDAEEQADEGSGGSSRTGSTEAEDAAEASAEGPRRSEPDDFGDEEEGVRGEAGEQDGR</sequence>
<organism evidence="10 11">
    <name type="scientific">Nesterenkonia aerolata</name>
    <dbReference type="NCBI Taxonomy" id="3074079"/>
    <lineage>
        <taxon>Bacteria</taxon>
        <taxon>Bacillati</taxon>
        <taxon>Actinomycetota</taxon>
        <taxon>Actinomycetes</taxon>
        <taxon>Micrococcales</taxon>
        <taxon>Micrococcaceae</taxon>
        <taxon>Nesterenkonia</taxon>
    </lineage>
</organism>
<gene>
    <name evidence="10" type="ORF">RIL96_04575</name>
</gene>
<evidence type="ECO:0000313" key="10">
    <source>
        <dbReference type="EMBL" id="MDR8018837.1"/>
    </source>
</evidence>
<comment type="subcellular location">
    <subcellularLocation>
        <location evidence="1">Cell membrane</location>
        <topology evidence="1">Multi-pass membrane protein</topology>
    </subcellularLocation>
</comment>
<comment type="similarity">
    <text evidence="2">Belongs to the autoinducer-2 exporter (AI-2E) (TC 2.A.86) family.</text>
</comment>
<evidence type="ECO:0000313" key="11">
    <source>
        <dbReference type="Proteomes" id="UP001251870"/>
    </source>
</evidence>
<protein>
    <submittedName>
        <fullName evidence="10">AI-2E family transporter</fullName>
    </submittedName>
</protein>
<feature type="transmembrane region" description="Helical" evidence="9">
    <location>
        <begin position="363"/>
        <end position="389"/>
    </location>
</feature>
<dbReference type="EMBL" id="JAVKGR010000003">
    <property type="protein sequence ID" value="MDR8018837.1"/>
    <property type="molecule type" value="Genomic_DNA"/>
</dbReference>
<feature type="transmembrane region" description="Helical" evidence="9">
    <location>
        <begin position="118"/>
        <end position="140"/>
    </location>
</feature>
<evidence type="ECO:0000256" key="9">
    <source>
        <dbReference type="SAM" id="Phobius"/>
    </source>
</evidence>
<evidence type="ECO:0000256" key="7">
    <source>
        <dbReference type="ARBA" id="ARBA00023136"/>
    </source>
</evidence>
<dbReference type="Pfam" id="PF01594">
    <property type="entry name" value="AI-2E_transport"/>
    <property type="match status" value="1"/>
</dbReference>
<keyword evidence="11" id="KW-1185">Reference proteome</keyword>
<evidence type="ECO:0000256" key="6">
    <source>
        <dbReference type="ARBA" id="ARBA00022989"/>
    </source>
</evidence>
<evidence type="ECO:0000256" key="1">
    <source>
        <dbReference type="ARBA" id="ARBA00004651"/>
    </source>
</evidence>
<feature type="transmembrane region" description="Helical" evidence="9">
    <location>
        <begin position="210"/>
        <end position="228"/>
    </location>
</feature>
<evidence type="ECO:0000256" key="8">
    <source>
        <dbReference type="SAM" id="MobiDB-lite"/>
    </source>
</evidence>
<dbReference type="PANTHER" id="PTHR21716:SF53">
    <property type="entry name" value="PERMEASE PERM-RELATED"/>
    <property type="match status" value="1"/>
</dbReference>
<evidence type="ECO:0000256" key="5">
    <source>
        <dbReference type="ARBA" id="ARBA00022692"/>
    </source>
</evidence>
<feature type="transmembrane region" description="Helical" evidence="9">
    <location>
        <begin position="65"/>
        <end position="83"/>
    </location>
</feature>
<dbReference type="Proteomes" id="UP001251870">
    <property type="component" value="Unassembled WGS sequence"/>
</dbReference>
<reference evidence="10 11" key="1">
    <citation type="submission" date="2023-09" db="EMBL/GenBank/DDBJ databases">
        <title>Description of three actinobacteria isolated from air of manufacturing shop in a pharmaceutical factory.</title>
        <authorList>
            <person name="Zhang D.-F."/>
        </authorList>
    </citation>
    <scope>NUCLEOTIDE SEQUENCE [LARGE SCALE GENOMIC DNA]</scope>
    <source>
        <strain evidence="10 11">LY-0111</strain>
    </source>
</reference>
<keyword evidence="7 9" id="KW-0472">Membrane</keyword>
<feature type="region of interest" description="Disordered" evidence="8">
    <location>
        <begin position="453"/>
        <end position="518"/>
    </location>
</feature>
<evidence type="ECO:0000256" key="4">
    <source>
        <dbReference type="ARBA" id="ARBA00022475"/>
    </source>
</evidence>
<feature type="compositionally biased region" description="Basic and acidic residues" evidence="8">
    <location>
        <begin position="507"/>
        <end position="518"/>
    </location>
</feature>
<evidence type="ECO:0000256" key="3">
    <source>
        <dbReference type="ARBA" id="ARBA00022448"/>
    </source>
</evidence>
<feature type="region of interest" description="Disordered" evidence="8">
    <location>
        <begin position="1"/>
        <end position="27"/>
    </location>
</feature>
<keyword evidence="3" id="KW-0813">Transport</keyword>
<dbReference type="PANTHER" id="PTHR21716">
    <property type="entry name" value="TRANSMEMBRANE PROTEIN"/>
    <property type="match status" value="1"/>
</dbReference>
<feature type="transmembrane region" description="Helical" evidence="9">
    <location>
        <begin position="326"/>
        <end position="343"/>
    </location>
</feature>
<accession>A0ABU2DQQ6</accession>
<keyword evidence="5 9" id="KW-0812">Transmembrane</keyword>
<proteinExistence type="inferred from homology"/>
<feature type="transmembrane region" description="Helical" evidence="9">
    <location>
        <begin position="264"/>
        <end position="288"/>
    </location>
</feature>